<dbReference type="EnsemblPlants" id="Pp3c11_17182V3.1">
    <property type="protein sequence ID" value="Pp3c11_17182V3.1"/>
    <property type="gene ID" value="Pp3c11_17182"/>
</dbReference>
<reference evidence="1 3" key="2">
    <citation type="journal article" date="2018" name="Plant J.">
        <title>The Physcomitrella patens chromosome-scale assembly reveals moss genome structure and evolution.</title>
        <authorList>
            <person name="Lang D."/>
            <person name="Ullrich K.K."/>
            <person name="Murat F."/>
            <person name="Fuchs J."/>
            <person name="Jenkins J."/>
            <person name="Haas F.B."/>
            <person name="Piednoel M."/>
            <person name="Gundlach H."/>
            <person name="Van Bel M."/>
            <person name="Meyberg R."/>
            <person name="Vives C."/>
            <person name="Morata J."/>
            <person name="Symeonidi A."/>
            <person name="Hiss M."/>
            <person name="Muchero W."/>
            <person name="Kamisugi Y."/>
            <person name="Saleh O."/>
            <person name="Blanc G."/>
            <person name="Decker E.L."/>
            <person name="van Gessel N."/>
            <person name="Grimwood J."/>
            <person name="Hayes R.D."/>
            <person name="Graham S.W."/>
            <person name="Gunter L.E."/>
            <person name="McDaniel S.F."/>
            <person name="Hoernstein S.N.W."/>
            <person name="Larsson A."/>
            <person name="Li F.W."/>
            <person name="Perroud P.F."/>
            <person name="Phillips J."/>
            <person name="Ranjan P."/>
            <person name="Rokshar D.S."/>
            <person name="Rothfels C.J."/>
            <person name="Schneider L."/>
            <person name="Shu S."/>
            <person name="Stevenson D.W."/>
            <person name="Thummler F."/>
            <person name="Tillich M."/>
            <person name="Villarreal Aguilar J.C."/>
            <person name="Widiez T."/>
            <person name="Wong G.K."/>
            <person name="Wymore A."/>
            <person name="Zhang Y."/>
            <person name="Zimmer A.D."/>
            <person name="Quatrano R.S."/>
            <person name="Mayer K.F.X."/>
            <person name="Goodstein D."/>
            <person name="Casacuberta J.M."/>
            <person name="Vandepoele K."/>
            <person name="Reski R."/>
            <person name="Cuming A.C."/>
            <person name="Tuskan G.A."/>
            <person name="Maumus F."/>
            <person name="Salse J."/>
            <person name="Schmutz J."/>
            <person name="Rensing S.A."/>
        </authorList>
    </citation>
    <scope>NUCLEOTIDE SEQUENCE [LARGE SCALE GENOMIC DNA]</scope>
    <source>
        <strain evidence="2 3">cv. Gransden 2004</strain>
    </source>
</reference>
<reference evidence="2" key="3">
    <citation type="submission" date="2020-12" db="UniProtKB">
        <authorList>
            <consortium name="EnsemblPlants"/>
        </authorList>
    </citation>
    <scope>IDENTIFICATION</scope>
</reference>
<name>A0A2K1JV17_PHYPA</name>
<sequence>MSRNTIGILPVIGTTPPTHVYPQNYEVYLFLQHISALYALQAGQIRNPAYKEVSSYLNHIQFSPSTLFDCNRNYIKPTTTHAHQLDELKQLQIKIHPPKRWSHDYSATMNCVFTSESKLRWGMILPV</sequence>
<gene>
    <name evidence="1" type="ORF">PHYPA_015133</name>
</gene>
<dbReference type="Gramene" id="Pp3c11_17182V3.1">
    <property type="protein sequence ID" value="Pp3c11_17182V3.1"/>
    <property type="gene ID" value="Pp3c11_17182"/>
</dbReference>
<dbReference type="AlphaFoldDB" id="A0A2K1JV17"/>
<proteinExistence type="predicted"/>
<dbReference type="Proteomes" id="UP000006727">
    <property type="component" value="Chromosome 11"/>
</dbReference>
<accession>A0A2K1JV17</accession>
<organism evidence="1">
    <name type="scientific">Physcomitrium patens</name>
    <name type="common">Spreading-leaved earth moss</name>
    <name type="synonym">Physcomitrella patens</name>
    <dbReference type="NCBI Taxonomy" id="3218"/>
    <lineage>
        <taxon>Eukaryota</taxon>
        <taxon>Viridiplantae</taxon>
        <taxon>Streptophyta</taxon>
        <taxon>Embryophyta</taxon>
        <taxon>Bryophyta</taxon>
        <taxon>Bryophytina</taxon>
        <taxon>Bryopsida</taxon>
        <taxon>Funariidae</taxon>
        <taxon>Funariales</taxon>
        <taxon>Funariaceae</taxon>
        <taxon>Physcomitrium</taxon>
    </lineage>
</organism>
<keyword evidence="3" id="KW-1185">Reference proteome</keyword>
<reference evidence="1 3" key="1">
    <citation type="journal article" date="2008" name="Science">
        <title>The Physcomitrella genome reveals evolutionary insights into the conquest of land by plants.</title>
        <authorList>
            <person name="Rensing S."/>
            <person name="Lang D."/>
            <person name="Zimmer A."/>
            <person name="Terry A."/>
            <person name="Salamov A."/>
            <person name="Shapiro H."/>
            <person name="Nishiyama T."/>
            <person name="Perroud P.-F."/>
            <person name="Lindquist E."/>
            <person name="Kamisugi Y."/>
            <person name="Tanahashi T."/>
            <person name="Sakakibara K."/>
            <person name="Fujita T."/>
            <person name="Oishi K."/>
            <person name="Shin-I T."/>
            <person name="Kuroki Y."/>
            <person name="Toyoda A."/>
            <person name="Suzuki Y."/>
            <person name="Hashimoto A."/>
            <person name="Yamaguchi K."/>
            <person name="Sugano A."/>
            <person name="Kohara Y."/>
            <person name="Fujiyama A."/>
            <person name="Anterola A."/>
            <person name="Aoki S."/>
            <person name="Ashton N."/>
            <person name="Barbazuk W.B."/>
            <person name="Barker E."/>
            <person name="Bennetzen J."/>
            <person name="Bezanilla M."/>
            <person name="Blankenship R."/>
            <person name="Cho S.H."/>
            <person name="Dutcher S."/>
            <person name="Estelle M."/>
            <person name="Fawcett J.A."/>
            <person name="Gundlach H."/>
            <person name="Hanada K."/>
            <person name="Heyl A."/>
            <person name="Hicks K.A."/>
            <person name="Hugh J."/>
            <person name="Lohr M."/>
            <person name="Mayer K."/>
            <person name="Melkozernov A."/>
            <person name="Murata T."/>
            <person name="Nelson D."/>
            <person name="Pils B."/>
            <person name="Prigge M."/>
            <person name="Reiss B."/>
            <person name="Renner T."/>
            <person name="Rombauts S."/>
            <person name="Rushton P."/>
            <person name="Sanderfoot A."/>
            <person name="Schween G."/>
            <person name="Shiu S.-H."/>
            <person name="Stueber K."/>
            <person name="Theodoulou F.L."/>
            <person name="Tu H."/>
            <person name="Van de Peer Y."/>
            <person name="Verrier P.J."/>
            <person name="Waters E."/>
            <person name="Wood A."/>
            <person name="Yang L."/>
            <person name="Cove D."/>
            <person name="Cuming A."/>
            <person name="Hasebe M."/>
            <person name="Lucas S."/>
            <person name="Mishler D.B."/>
            <person name="Reski R."/>
            <person name="Grigoriev I."/>
            <person name="Quatrano R.S."/>
            <person name="Boore J.L."/>
        </authorList>
    </citation>
    <scope>NUCLEOTIDE SEQUENCE [LARGE SCALE GENOMIC DNA]</scope>
    <source>
        <strain evidence="2 3">cv. Gransden 2004</strain>
    </source>
</reference>
<dbReference type="InParanoid" id="A0A2K1JV17"/>
<dbReference type="EMBL" id="ABEU02000011">
    <property type="protein sequence ID" value="PNR45362.1"/>
    <property type="molecule type" value="Genomic_DNA"/>
</dbReference>
<evidence type="ECO:0000313" key="3">
    <source>
        <dbReference type="Proteomes" id="UP000006727"/>
    </source>
</evidence>
<evidence type="ECO:0000313" key="1">
    <source>
        <dbReference type="EMBL" id="PNR45362.1"/>
    </source>
</evidence>
<protein>
    <submittedName>
        <fullName evidence="1 2">Uncharacterized protein</fullName>
    </submittedName>
</protein>
<evidence type="ECO:0000313" key="2">
    <source>
        <dbReference type="EnsemblPlants" id="Pp3c11_17182V3.1"/>
    </source>
</evidence>